<dbReference type="PATRIC" id="fig|1423769.4.peg.2447"/>
<dbReference type="SMART" id="SM00267">
    <property type="entry name" value="GGDEF"/>
    <property type="match status" value="1"/>
</dbReference>
<feature type="transmembrane region" description="Helical" evidence="1">
    <location>
        <begin position="143"/>
        <end position="164"/>
    </location>
</feature>
<name>A0A0R1QCE3_9LACO</name>
<dbReference type="GO" id="GO:1902201">
    <property type="term" value="P:negative regulation of bacterial-type flagellum-dependent cell motility"/>
    <property type="evidence" value="ECO:0007669"/>
    <property type="project" value="TreeGrafter"/>
</dbReference>
<dbReference type="Gene3D" id="3.30.70.270">
    <property type="match status" value="1"/>
</dbReference>
<evidence type="ECO:0000313" key="4">
    <source>
        <dbReference type="Proteomes" id="UP000051790"/>
    </source>
</evidence>
<feature type="transmembrane region" description="Helical" evidence="1">
    <location>
        <begin position="93"/>
        <end position="113"/>
    </location>
</feature>
<dbReference type="InterPro" id="IPR043128">
    <property type="entry name" value="Rev_trsase/Diguanyl_cyclase"/>
</dbReference>
<dbReference type="Pfam" id="PF00990">
    <property type="entry name" value="GGDEF"/>
    <property type="match status" value="1"/>
</dbReference>
<gene>
    <name evidence="3" type="ORF">FD01_GL002265</name>
</gene>
<dbReference type="InterPro" id="IPR050469">
    <property type="entry name" value="Diguanylate_Cyclase"/>
</dbReference>
<dbReference type="PROSITE" id="PS50887">
    <property type="entry name" value="GGDEF"/>
    <property type="match status" value="1"/>
</dbReference>
<feature type="transmembrane region" description="Helical" evidence="1">
    <location>
        <begin position="20"/>
        <end position="42"/>
    </location>
</feature>
<feature type="transmembrane region" description="Helical" evidence="1">
    <location>
        <begin position="120"/>
        <end position="137"/>
    </location>
</feature>
<organism evidence="3 4">
    <name type="scientific">Lacticaseibacillus manihotivorans DSM 13343 = JCM 12514</name>
    <dbReference type="NCBI Taxonomy" id="1423769"/>
    <lineage>
        <taxon>Bacteria</taxon>
        <taxon>Bacillati</taxon>
        <taxon>Bacillota</taxon>
        <taxon>Bacilli</taxon>
        <taxon>Lactobacillales</taxon>
        <taxon>Lactobacillaceae</taxon>
        <taxon>Lacticaseibacillus</taxon>
    </lineage>
</organism>
<dbReference type="CDD" id="cd01949">
    <property type="entry name" value="GGDEF"/>
    <property type="match status" value="1"/>
</dbReference>
<evidence type="ECO:0000256" key="1">
    <source>
        <dbReference type="SAM" id="Phobius"/>
    </source>
</evidence>
<keyword evidence="1" id="KW-0812">Transmembrane</keyword>
<proteinExistence type="predicted"/>
<dbReference type="AlphaFoldDB" id="A0A0R1QCE3"/>
<feature type="domain" description="GGDEF" evidence="2">
    <location>
        <begin position="211"/>
        <end position="341"/>
    </location>
</feature>
<dbReference type="PANTHER" id="PTHR45138:SF9">
    <property type="entry name" value="DIGUANYLATE CYCLASE DGCM-RELATED"/>
    <property type="match status" value="1"/>
</dbReference>
<comment type="caution">
    <text evidence="3">The sequence shown here is derived from an EMBL/GenBank/DDBJ whole genome shotgun (WGS) entry which is preliminary data.</text>
</comment>
<accession>A0A0R1QCE3</accession>
<reference evidence="3 4" key="1">
    <citation type="journal article" date="2015" name="Genome Announc.">
        <title>Expanding the biotechnology potential of lactobacilli through comparative genomics of 213 strains and associated genera.</title>
        <authorList>
            <person name="Sun Z."/>
            <person name="Harris H.M."/>
            <person name="McCann A."/>
            <person name="Guo C."/>
            <person name="Argimon S."/>
            <person name="Zhang W."/>
            <person name="Yang X."/>
            <person name="Jeffery I.B."/>
            <person name="Cooney J.C."/>
            <person name="Kagawa T.F."/>
            <person name="Liu W."/>
            <person name="Song Y."/>
            <person name="Salvetti E."/>
            <person name="Wrobel A."/>
            <person name="Rasinkangas P."/>
            <person name="Parkhill J."/>
            <person name="Rea M.C."/>
            <person name="O'Sullivan O."/>
            <person name="Ritari J."/>
            <person name="Douillard F.P."/>
            <person name="Paul Ross R."/>
            <person name="Yang R."/>
            <person name="Briner A.E."/>
            <person name="Felis G.E."/>
            <person name="de Vos W.M."/>
            <person name="Barrangou R."/>
            <person name="Klaenhammer T.R."/>
            <person name="Caufield P.W."/>
            <person name="Cui Y."/>
            <person name="Zhang H."/>
            <person name="O'Toole P.W."/>
        </authorList>
    </citation>
    <scope>NUCLEOTIDE SEQUENCE [LARGE SCALE GENOMIC DNA]</scope>
    <source>
        <strain evidence="3 4">DSM 13343</strain>
    </source>
</reference>
<protein>
    <submittedName>
        <fullName evidence="3">Signal transduction diguanylate cyclase</fullName>
    </submittedName>
</protein>
<dbReference type="GO" id="GO:0052621">
    <property type="term" value="F:diguanylate cyclase activity"/>
    <property type="evidence" value="ECO:0007669"/>
    <property type="project" value="TreeGrafter"/>
</dbReference>
<evidence type="ECO:0000259" key="2">
    <source>
        <dbReference type="PROSITE" id="PS50887"/>
    </source>
</evidence>
<dbReference type="SUPFAM" id="SSF55073">
    <property type="entry name" value="Nucleotide cyclase"/>
    <property type="match status" value="1"/>
</dbReference>
<dbReference type="PANTHER" id="PTHR45138">
    <property type="entry name" value="REGULATORY COMPONENTS OF SENSORY TRANSDUCTION SYSTEM"/>
    <property type="match status" value="1"/>
</dbReference>
<keyword evidence="4" id="KW-1185">Reference proteome</keyword>
<keyword evidence="1" id="KW-1133">Transmembrane helix</keyword>
<dbReference type="NCBIfam" id="TIGR00254">
    <property type="entry name" value="GGDEF"/>
    <property type="match status" value="1"/>
</dbReference>
<evidence type="ECO:0000313" key="3">
    <source>
        <dbReference type="EMBL" id="KRL40404.1"/>
    </source>
</evidence>
<dbReference type="Proteomes" id="UP000051790">
    <property type="component" value="Unassembled WGS sequence"/>
</dbReference>
<dbReference type="EMBL" id="AZEU01000269">
    <property type="protein sequence ID" value="KRL40404.1"/>
    <property type="molecule type" value="Genomic_DNA"/>
</dbReference>
<dbReference type="GO" id="GO:0005886">
    <property type="term" value="C:plasma membrane"/>
    <property type="evidence" value="ECO:0007669"/>
    <property type="project" value="TreeGrafter"/>
</dbReference>
<sequence>MVFYNSRLITLWDLARHEKLNEHVASTVFIYLMVAFCLFATWANPNNSTAYLNWALYILFIPLIDDNIVAPEFLVRALGIVAFWFYTNTVRASMFYVSLVAVLLILGLMFKFHKQIHSHLLLNIELTAWIGVAFWITQTQLTLTASLMGTVMFVLMNWFTSLYWSSERLANLERNRLEQQVNSDTLTKAGSFFAFKSDSASALATAQRNNSPLTLVMFDIDHFKNVNDTYGHAAGNAVLIGVTELVQNMVDTRLYRTGGEEFNLFFETPKAQILPLMQRLHRQVKNADFVYEGQHISVTLSMGITVLNKGDLSFEDVYERADANLYLSKRSGRDCITVDGQQLALA</sequence>
<dbReference type="InterPro" id="IPR000160">
    <property type="entry name" value="GGDEF_dom"/>
</dbReference>
<dbReference type="GO" id="GO:0043709">
    <property type="term" value="P:cell adhesion involved in single-species biofilm formation"/>
    <property type="evidence" value="ECO:0007669"/>
    <property type="project" value="TreeGrafter"/>
</dbReference>
<keyword evidence="1" id="KW-0472">Membrane</keyword>
<dbReference type="InterPro" id="IPR029787">
    <property type="entry name" value="Nucleotide_cyclase"/>
</dbReference>